<proteinExistence type="predicted"/>
<accession>A0ABP0TPU1</accession>
<keyword evidence="1" id="KW-0175">Coiled coil</keyword>
<sequence>MGDMTASLIWAREQENLRLLKELDIAFNEVCDDLMYNICFPSHAYNMMNTFRGLGLEAAEIRIGELRIENQHLEKTVNKVKEEPFEMMLRRKHGV</sequence>
<keyword evidence="3" id="KW-1185">Reference proteome</keyword>
<dbReference type="Proteomes" id="UP001497512">
    <property type="component" value="Chromosome 13"/>
</dbReference>
<evidence type="ECO:0000313" key="3">
    <source>
        <dbReference type="Proteomes" id="UP001497512"/>
    </source>
</evidence>
<feature type="non-terminal residue" evidence="2">
    <location>
        <position position="95"/>
    </location>
</feature>
<dbReference type="EMBL" id="OZ019905">
    <property type="protein sequence ID" value="CAK9202030.1"/>
    <property type="molecule type" value="Genomic_DNA"/>
</dbReference>
<evidence type="ECO:0000313" key="2">
    <source>
        <dbReference type="EMBL" id="CAK9202030.1"/>
    </source>
</evidence>
<organism evidence="2 3">
    <name type="scientific">Sphagnum troendelagicum</name>
    <dbReference type="NCBI Taxonomy" id="128251"/>
    <lineage>
        <taxon>Eukaryota</taxon>
        <taxon>Viridiplantae</taxon>
        <taxon>Streptophyta</taxon>
        <taxon>Embryophyta</taxon>
        <taxon>Bryophyta</taxon>
        <taxon>Sphagnophytina</taxon>
        <taxon>Sphagnopsida</taxon>
        <taxon>Sphagnales</taxon>
        <taxon>Sphagnaceae</taxon>
        <taxon>Sphagnum</taxon>
    </lineage>
</organism>
<feature type="coiled-coil region" evidence="1">
    <location>
        <begin position="56"/>
        <end position="83"/>
    </location>
</feature>
<reference evidence="2" key="1">
    <citation type="submission" date="2024-02" db="EMBL/GenBank/DDBJ databases">
        <authorList>
            <consortium name="ELIXIR-Norway"/>
            <consortium name="Elixir Norway"/>
        </authorList>
    </citation>
    <scope>NUCLEOTIDE SEQUENCE</scope>
</reference>
<name>A0ABP0TPU1_9BRYO</name>
<protein>
    <submittedName>
        <fullName evidence="2">Uncharacterized protein</fullName>
    </submittedName>
</protein>
<evidence type="ECO:0000256" key="1">
    <source>
        <dbReference type="SAM" id="Coils"/>
    </source>
</evidence>
<gene>
    <name evidence="2" type="ORF">CSSPTR1EN2_LOCUS6203</name>
</gene>